<keyword evidence="2" id="KW-1185">Reference proteome</keyword>
<gene>
    <name evidence="1" type="ORF">QVE165_LOCUS34319</name>
</gene>
<dbReference type="AlphaFoldDB" id="A0A815HPP4"/>
<proteinExistence type="predicted"/>
<accession>A0A815HPP4</accession>
<evidence type="ECO:0000313" key="2">
    <source>
        <dbReference type="Proteomes" id="UP000663832"/>
    </source>
</evidence>
<dbReference type="EMBL" id="CAJNOM010000322">
    <property type="protein sequence ID" value="CAF1356928.1"/>
    <property type="molecule type" value="Genomic_DNA"/>
</dbReference>
<protein>
    <submittedName>
        <fullName evidence="1">Uncharacterized protein</fullName>
    </submittedName>
</protein>
<name>A0A815HPP4_9BILA</name>
<organism evidence="1 2">
    <name type="scientific">Adineta steineri</name>
    <dbReference type="NCBI Taxonomy" id="433720"/>
    <lineage>
        <taxon>Eukaryota</taxon>
        <taxon>Metazoa</taxon>
        <taxon>Spiralia</taxon>
        <taxon>Gnathifera</taxon>
        <taxon>Rotifera</taxon>
        <taxon>Eurotatoria</taxon>
        <taxon>Bdelloidea</taxon>
        <taxon>Adinetida</taxon>
        <taxon>Adinetidae</taxon>
        <taxon>Adineta</taxon>
    </lineage>
</organism>
<comment type="caution">
    <text evidence="1">The sequence shown here is derived from an EMBL/GenBank/DDBJ whole genome shotgun (WGS) entry which is preliminary data.</text>
</comment>
<evidence type="ECO:0000313" key="1">
    <source>
        <dbReference type="EMBL" id="CAF1356928.1"/>
    </source>
</evidence>
<dbReference type="Proteomes" id="UP000663832">
    <property type="component" value="Unassembled WGS sequence"/>
</dbReference>
<sequence>MKLIKNEKILLVTSDLYIPQILSHVDIFHEVNFIYIYYSNKDQYKYIFHESLNIVGIYDKIPLLILSIQEQIISINKQFYQWAFFNEENYLKRNLSKEANDFLWIHLFHRIITQFTRDKQAKQQLIDCVRLYLKENFEEEYESNDALYYYRKNSSLQKMINPLPPGTNPAELLLSRP</sequence>
<reference evidence="1" key="1">
    <citation type="submission" date="2021-02" db="EMBL/GenBank/DDBJ databases">
        <authorList>
            <person name="Nowell W R."/>
        </authorList>
    </citation>
    <scope>NUCLEOTIDE SEQUENCE</scope>
</reference>